<dbReference type="Gene3D" id="3.30.560.10">
    <property type="entry name" value="Glucose Oxidase, domain 3"/>
    <property type="match status" value="1"/>
</dbReference>
<name>A0ABR3JDI1_9AGAR</name>
<accession>A0ABR3JDI1</accession>
<dbReference type="Pfam" id="PF00732">
    <property type="entry name" value="GMC_oxred_N"/>
    <property type="match status" value="1"/>
</dbReference>
<dbReference type="InterPro" id="IPR000172">
    <property type="entry name" value="GMC_OxRdtase_N"/>
</dbReference>
<dbReference type="InterPro" id="IPR036188">
    <property type="entry name" value="FAD/NAD-bd_sf"/>
</dbReference>
<organism evidence="3 4">
    <name type="scientific">Hohenbuehelia grisea</name>
    <dbReference type="NCBI Taxonomy" id="104357"/>
    <lineage>
        <taxon>Eukaryota</taxon>
        <taxon>Fungi</taxon>
        <taxon>Dikarya</taxon>
        <taxon>Basidiomycota</taxon>
        <taxon>Agaricomycotina</taxon>
        <taxon>Agaricomycetes</taxon>
        <taxon>Agaricomycetidae</taxon>
        <taxon>Agaricales</taxon>
        <taxon>Pleurotineae</taxon>
        <taxon>Pleurotaceae</taxon>
        <taxon>Hohenbuehelia</taxon>
    </lineage>
</organism>
<dbReference type="PANTHER" id="PTHR11552:SF119">
    <property type="entry name" value="GLUCOSE-METHANOL-CHOLINE OXIDOREDUCTASE N-TERMINAL DOMAIN-CONTAINING PROTEIN"/>
    <property type="match status" value="1"/>
</dbReference>
<dbReference type="Gene3D" id="3.50.50.60">
    <property type="entry name" value="FAD/NAD(P)-binding domain"/>
    <property type="match status" value="1"/>
</dbReference>
<proteinExistence type="inferred from homology"/>
<gene>
    <name evidence="3" type="ORF">HGRIS_004809</name>
</gene>
<evidence type="ECO:0000313" key="4">
    <source>
        <dbReference type="Proteomes" id="UP001556367"/>
    </source>
</evidence>
<reference evidence="4" key="1">
    <citation type="submission" date="2024-06" db="EMBL/GenBank/DDBJ databases">
        <title>Multi-omics analyses provide insights into the biosynthesis of the anticancer antibiotic pleurotin in Hohenbuehelia grisea.</title>
        <authorList>
            <person name="Weaver J.A."/>
            <person name="Alberti F."/>
        </authorList>
    </citation>
    <scope>NUCLEOTIDE SEQUENCE [LARGE SCALE GENOMIC DNA]</scope>
    <source>
        <strain evidence="4">T-177</strain>
    </source>
</reference>
<dbReference type="SUPFAM" id="SSF51905">
    <property type="entry name" value="FAD/NAD(P)-binding domain"/>
    <property type="match status" value="1"/>
</dbReference>
<comment type="similarity">
    <text evidence="1">Belongs to the GMC oxidoreductase family.</text>
</comment>
<keyword evidence="4" id="KW-1185">Reference proteome</keyword>
<comment type="caution">
    <text evidence="3">The sequence shown here is derived from an EMBL/GenBank/DDBJ whole genome shotgun (WGS) entry which is preliminary data.</text>
</comment>
<dbReference type="EMBL" id="JASNQZ010000008">
    <property type="protein sequence ID" value="KAL0953601.1"/>
    <property type="molecule type" value="Genomic_DNA"/>
</dbReference>
<evidence type="ECO:0000256" key="1">
    <source>
        <dbReference type="ARBA" id="ARBA00010790"/>
    </source>
</evidence>
<dbReference type="PANTHER" id="PTHR11552">
    <property type="entry name" value="GLUCOSE-METHANOL-CHOLINE GMC OXIDOREDUCTASE"/>
    <property type="match status" value="1"/>
</dbReference>
<protein>
    <recommendedName>
        <fullName evidence="2">Glucose-methanol-choline oxidoreductase N-terminal domain-containing protein</fullName>
    </recommendedName>
</protein>
<dbReference type="Proteomes" id="UP001556367">
    <property type="component" value="Unassembled WGS sequence"/>
</dbReference>
<dbReference type="InterPro" id="IPR012132">
    <property type="entry name" value="GMC_OxRdtase"/>
</dbReference>
<evidence type="ECO:0000259" key="2">
    <source>
        <dbReference type="Pfam" id="PF00732"/>
    </source>
</evidence>
<feature type="domain" description="Glucose-methanol-choline oxidoreductase N-terminal" evidence="2">
    <location>
        <begin position="13"/>
        <end position="248"/>
    </location>
</feature>
<sequence>MTMANAALLKSEYDIVFAGGGTTACLVAGRLAKADPSLKLLVLEAGPHTNGKLEHIQPGRYLSHMRPGSITTQTHIAKPSDSVAGRSIAVHCGSCVGGGSSVNLAMYNRASASDYDDWETKYNNPGWGSSFLIPLLQKAENYQVDPSDQNLSTHGYSGPLNVSLGGDFSLPAQQFLEIGSRIEQDRPISNDNNTLHPDSVNVFARIPKWIDGSSGKRSDTPHYFVYNQTDNKNLEVVDGCRVTRVIFEYV</sequence>
<evidence type="ECO:0000313" key="3">
    <source>
        <dbReference type="EMBL" id="KAL0953601.1"/>
    </source>
</evidence>